<gene>
    <name evidence="15" type="primary">hhla2b.1</name>
</gene>
<evidence type="ECO:0000256" key="6">
    <source>
        <dbReference type="ARBA" id="ARBA00023136"/>
    </source>
</evidence>
<accession>A0A8D0ARU7</accession>
<dbReference type="GO" id="GO:0071222">
    <property type="term" value="P:cellular response to lipopolysaccharide"/>
    <property type="evidence" value="ECO:0007669"/>
    <property type="project" value="TreeGrafter"/>
</dbReference>
<dbReference type="InterPro" id="IPR036179">
    <property type="entry name" value="Ig-like_dom_sf"/>
</dbReference>
<keyword evidence="7" id="KW-1015">Disulfide bond</keyword>
<evidence type="ECO:0000256" key="10">
    <source>
        <dbReference type="ARBA" id="ARBA00023319"/>
    </source>
</evidence>
<dbReference type="KEGG" id="sluc:118494334"/>
<dbReference type="AlphaFoldDB" id="A0A8D0ARU7"/>
<protein>
    <submittedName>
        <fullName evidence="15">HERV-H LTR-associating 2b, tandem duplicate 1</fullName>
    </submittedName>
</protein>
<feature type="region of interest" description="Disordered" evidence="11">
    <location>
        <begin position="66"/>
        <end position="96"/>
    </location>
</feature>
<dbReference type="PROSITE" id="PS50835">
    <property type="entry name" value="IG_LIKE"/>
    <property type="match status" value="2"/>
</dbReference>
<evidence type="ECO:0000259" key="14">
    <source>
        <dbReference type="PROSITE" id="PS50835"/>
    </source>
</evidence>
<keyword evidence="6 12" id="KW-0472">Membrane</keyword>
<feature type="compositionally biased region" description="Polar residues" evidence="11">
    <location>
        <begin position="413"/>
        <end position="423"/>
    </location>
</feature>
<dbReference type="GO" id="GO:0042102">
    <property type="term" value="P:positive regulation of T cell proliferation"/>
    <property type="evidence" value="ECO:0007669"/>
    <property type="project" value="TreeGrafter"/>
</dbReference>
<dbReference type="InterPro" id="IPR003599">
    <property type="entry name" value="Ig_sub"/>
</dbReference>
<keyword evidence="10" id="KW-0393">Immunoglobulin domain</keyword>
<dbReference type="Ensembl" id="ENSSLUT00000062748.1">
    <property type="protein sequence ID" value="ENSSLUP00000061032.1"/>
    <property type="gene ID" value="ENSSLUG00000025993.1"/>
</dbReference>
<comment type="subcellular location">
    <subcellularLocation>
        <location evidence="1">Cell membrane</location>
        <topology evidence="1">Single-pass type I membrane protein</topology>
    </subcellularLocation>
</comment>
<evidence type="ECO:0000313" key="15">
    <source>
        <dbReference type="Ensembl" id="ENSSLUP00000061032.1"/>
    </source>
</evidence>
<sequence>MSAIHTWACFLLWIGFATQDKTPDVIVTCFVSQECVLPCSFQPGSKETIEWFRQDVLVYKFKREHGDNHDDADDDDDDEDDDDDDDDSSEEHFEHEQIAGRASVFPHLVSRGNATLILRGSGLKDRGTYRCVVRTSKGEHNAKIIVKVEAPIRGLSVELSRLSGYEEMKCTVSNVFPAPRVTWATEPPTLEDLRPVTRMLANKQGLYTVDSRLKRLKGRPNLIYICKVTTSYGGPAWTASFREIEIKGAQGRDLTIPCHAPPYLNNPFLHWSFINGEEHSDILTYDSQSGKSVSTPPWDKHVELDGFRVPFGDGSLRLMDPQHLEHTGSYTCVFSVPHNTHTERTDVTIDGPVGEERTAEAPSYWWIVGLVIAVLVLALAVMLVYLKMKGGTSKTRNDPEDVTELRLAKDSTADSNLNESSPLTAGGTNGQSDLQTGS</sequence>
<dbReference type="InterPro" id="IPR007110">
    <property type="entry name" value="Ig-like_dom"/>
</dbReference>
<evidence type="ECO:0000313" key="16">
    <source>
        <dbReference type="Proteomes" id="UP000694568"/>
    </source>
</evidence>
<dbReference type="InterPro" id="IPR013106">
    <property type="entry name" value="Ig_V-set"/>
</dbReference>
<dbReference type="PANTHER" id="PTHR25466:SF14">
    <property type="entry name" value="BUTYROPHILIN SUBFAMILY 2 MEMBER A2-LIKE-RELATED"/>
    <property type="match status" value="1"/>
</dbReference>
<proteinExistence type="predicted"/>
<keyword evidence="3 12" id="KW-0812">Transmembrane</keyword>
<dbReference type="CTD" id="103909755"/>
<evidence type="ECO:0000256" key="5">
    <source>
        <dbReference type="ARBA" id="ARBA00022989"/>
    </source>
</evidence>
<evidence type="ECO:0000256" key="8">
    <source>
        <dbReference type="ARBA" id="ARBA00023170"/>
    </source>
</evidence>
<dbReference type="GO" id="GO:0042130">
    <property type="term" value="P:negative regulation of T cell proliferation"/>
    <property type="evidence" value="ECO:0007669"/>
    <property type="project" value="TreeGrafter"/>
</dbReference>
<dbReference type="GO" id="GO:0006955">
    <property type="term" value="P:immune response"/>
    <property type="evidence" value="ECO:0007669"/>
    <property type="project" value="TreeGrafter"/>
</dbReference>
<keyword evidence="4 13" id="KW-0732">Signal</keyword>
<dbReference type="Proteomes" id="UP000694568">
    <property type="component" value="Unplaced"/>
</dbReference>
<dbReference type="GeneID" id="118494334"/>
<organism evidence="15 16">
    <name type="scientific">Sander lucioperca</name>
    <name type="common">Pike-perch</name>
    <name type="synonym">Perca lucioperca</name>
    <dbReference type="NCBI Taxonomy" id="283035"/>
    <lineage>
        <taxon>Eukaryota</taxon>
        <taxon>Metazoa</taxon>
        <taxon>Chordata</taxon>
        <taxon>Craniata</taxon>
        <taxon>Vertebrata</taxon>
        <taxon>Euteleostomi</taxon>
        <taxon>Actinopterygii</taxon>
        <taxon>Neopterygii</taxon>
        <taxon>Teleostei</taxon>
        <taxon>Neoteleostei</taxon>
        <taxon>Acanthomorphata</taxon>
        <taxon>Eupercaria</taxon>
        <taxon>Perciformes</taxon>
        <taxon>Percoidei</taxon>
        <taxon>Percidae</taxon>
        <taxon>Luciopercinae</taxon>
        <taxon>Sander</taxon>
    </lineage>
</organism>
<keyword evidence="16" id="KW-1185">Reference proteome</keyword>
<evidence type="ECO:0000256" key="1">
    <source>
        <dbReference type="ARBA" id="ARBA00004251"/>
    </source>
</evidence>
<reference evidence="15" key="1">
    <citation type="submission" date="2025-08" db="UniProtKB">
        <authorList>
            <consortium name="Ensembl"/>
        </authorList>
    </citation>
    <scope>IDENTIFICATION</scope>
</reference>
<evidence type="ECO:0000256" key="7">
    <source>
        <dbReference type="ARBA" id="ARBA00023157"/>
    </source>
</evidence>
<dbReference type="Gene3D" id="2.60.40.10">
    <property type="entry name" value="Immunoglobulins"/>
    <property type="match status" value="3"/>
</dbReference>
<keyword evidence="8" id="KW-0675">Receptor</keyword>
<keyword evidence="2" id="KW-1003">Cell membrane</keyword>
<name>A0A8D0ARU7_SANLU</name>
<evidence type="ECO:0000256" key="4">
    <source>
        <dbReference type="ARBA" id="ARBA00022729"/>
    </source>
</evidence>
<feature type="domain" description="Ig-like" evidence="14">
    <location>
        <begin position="25"/>
        <end position="147"/>
    </location>
</feature>
<evidence type="ECO:0000256" key="2">
    <source>
        <dbReference type="ARBA" id="ARBA00022475"/>
    </source>
</evidence>
<dbReference type="GO" id="GO:0031295">
    <property type="term" value="P:T cell costimulation"/>
    <property type="evidence" value="ECO:0007669"/>
    <property type="project" value="TreeGrafter"/>
</dbReference>
<feature type="signal peptide" evidence="13">
    <location>
        <begin position="1"/>
        <end position="19"/>
    </location>
</feature>
<dbReference type="SMART" id="SM00409">
    <property type="entry name" value="IG"/>
    <property type="match status" value="2"/>
</dbReference>
<evidence type="ECO:0000256" key="11">
    <source>
        <dbReference type="SAM" id="MobiDB-lite"/>
    </source>
</evidence>
<feature type="chain" id="PRO_5034216296" evidence="13">
    <location>
        <begin position="20"/>
        <end position="438"/>
    </location>
</feature>
<dbReference type="RefSeq" id="XP_035853960.1">
    <property type="nucleotide sequence ID" value="XM_035998067.1"/>
</dbReference>
<keyword evidence="5 12" id="KW-1133">Transmembrane helix</keyword>
<keyword evidence="9" id="KW-0325">Glycoprotein</keyword>
<feature type="region of interest" description="Disordered" evidence="11">
    <location>
        <begin position="391"/>
        <end position="438"/>
    </location>
</feature>
<feature type="compositionally biased region" description="Acidic residues" evidence="11">
    <location>
        <begin position="70"/>
        <end position="89"/>
    </location>
</feature>
<dbReference type="SUPFAM" id="SSF48726">
    <property type="entry name" value="Immunoglobulin"/>
    <property type="match status" value="3"/>
</dbReference>
<evidence type="ECO:0000256" key="13">
    <source>
        <dbReference type="SAM" id="SignalP"/>
    </source>
</evidence>
<dbReference type="GO" id="GO:0009897">
    <property type="term" value="C:external side of plasma membrane"/>
    <property type="evidence" value="ECO:0007669"/>
    <property type="project" value="TreeGrafter"/>
</dbReference>
<feature type="domain" description="Ig-like" evidence="14">
    <location>
        <begin position="235"/>
        <end position="348"/>
    </location>
</feature>
<evidence type="ECO:0000256" key="3">
    <source>
        <dbReference type="ARBA" id="ARBA00022692"/>
    </source>
</evidence>
<dbReference type="InterPro" id="IPR051713">
    <property type="entry name" value="T-cell_Activation_Regulation"/>
</dbReference>
<feature type="compositionally biased region" description="Basic and acidic residues" evidence="11">
    <location>
        <begin position="395"/>
        <end position="412"/>
    </location>
</feature>
<dbReference type="InterPro" id="IPR013783">
    <property type="entry name" value="Ig-like_fold"/>
</dbReference>
<dbReference type="GeneTree" id="ENSGT00940000163670"/>
<dbReference type="RefSeq" id="XP_035853962.1">
    <property type="nucleotide sequence ID" value="XM_035998069.1"/>
</dbReference>
<dbReference type="OrthoDB" id="9983389at2759"/>
<dbReference type="PANTHER" id="PTHR25466">
    <property type="entry name" value="T-LYMPHOCYTE ACTIVATION ANTIGEN"/>
    <property type="match status" value="1"/>
</dbReference>
<reference evidence="15" key="2">
    <citation type="submission" date="2025-09" db="UniProtKB">
        <authorList>
            <consortium name="Ensembl"/>
        </authorList>
    </citation>
    <scope>IDENTIFICATION</scope>
</reference>
<feature type="transmembrane region" description="Helical" evidence="12">
    <location>
        <begin position="364"/>
        <end position="386"/>
    </location>
</feature>
<evidence type="ECO:0000256" key="12">
    <source>
        <dbReference type="SAM" id="Phobius"/>
    </source>
</evidence>
<dbReference type="Pfam" id="PF07686">
    <property type="entry name" value="V-set"/>
    <property type="match status" value="1"/>
</dbReference>
<dbReference type="GO" id="GO:0007166">
    <property type="term" value="P:cell surface receptor signaling pathway"/>
    <property type="evidence" value="ECO:0007669"/>
    <property type="project" value="TreeGrafter"/>
</dbReference>
<evidence type="ECO:0000256" key="9">
    <source>
        <dbReference type="ARBA" id="ARBA00023180"/>
    </source>
</evidence>
<dbReference type="RefSeq" id="XP_035853961.1">
    <property type="nucleotide sequence ID" value="XM_035998068.1"/>
</dbReference>